<organism evidence="4 5">
    <name type="scientific">Phreatobacter stygius</name>
    <dbReference type="NCBI Taxonomy" id="1940610"/>
    <lineage>
        <taxon>Bacteria</taxon>
        <taxon>Pseudomonadati</taxon>
        <taxon>Pseudomonadota</taxon>
        <taxon>Alphaproteobacteria</taxon>
        <taxon>Hyphomicrobiales</taxon>
        <taxon>Phreatobacteraceae</taxon>
        <taxon>Phreatobacter</taxon>
    </lineage>
</organism>
<dbReference type="GO" id="GO:1904680">
    <property type="term" value="F:peptide transmembrane transporter activity"/>
    <property type="evidence" value="ECO:0007669"/>
    <property type="project" value="TreeGrafter"/>
</dbReference>
<evidence type="ECO:0000313" key="4">
    <source>
        <dbReference type="EMBL" id="QCI64126.1"/>
    </source>
</evidence>
<dbReference type="GO" id="GO:0015833">
    <property type="term" value="P:peptide transport"/>
    <property type="evidence" value="ECO:0007669"/>
    <property type="project" value="TreeGrafter"/>
</dbReference>
<dbReference type="PIRSF" id="PIRSF002741">
    <property type="entry name" value="MppA"/>
    <property type="match status" value="1"/>
</dbReference>
<dbReference type="InterPro" id="IPR030678">
    <property type="entry name" value="Peptide/Ni-bd"/>
</dbReference>
<evidence type="ECO:0000256" key="2">
    <source>
        <dbReference type="ARBA" id="ARBA00005695"/>
    </source>
</evidence>
<dbReference type="PANTHER" id="PTHR30290">
    <property type="entry name" value="PERIPLASMIC BINDING COMPONENT OF ABC TRANSPORTER"/>
    <property type="match status" value="1"/>
</dbReference>
<dbReference type="InterPro" id="IPR039424">
    <property type="entry name" value="SBP_5"/>
</dbReference>
<dbReference type="Gene3D" id="3.40.190.10">
    <property type="entry name" value="Periplasmic binding protein-like II"/>
    <property type="match status" value="1"/>
</dbReference>
<protein>
    <submittedName>
        <fullName evidence="4">ABC transporter substrate-binding protein</fullName>
    </submittedName>
</protein>
<reference evidence="4 5" key="1">
    <citation type="submission" date="2019-04" db="EMBL/GenBank/DDBJ databases">
        <title>Phreatobacter aquaticus sp. nov.</title>
        <authorList>
            <person name="Choi A."/>
        </authorList>
    </citation>
    <scope>NUCLEOTIDE SEQUENCE [LARGE SCALE GENOMIC DNA]</scope>
    <source>
        <strain evidence="4 5">KCTC 52518</strain>
    </source>
</reference>
<dbReference type="Gene3D" id="3.10.105.10">
    <property type="entry name" value="Dipeptide-binding Protein, Domain 3"/>
    <property type="match status" value="1"/>
</dbReference>
<dbReference type="Proteomes" id="UP000298781">
    <property type="component" value="Chromosome"/>
</dbReference>
<feature type="domain" description="Solute-binding protein family 5" evidence="3">
    <location>
        <begin position="85"/>
        <end position="429"/>
    </location>
</feature>
<accession>A0A4D7B3E7</accession>
<dbReference type="Pfam" id="PF00496">
    <property type="entry name" value="SBP_bac_5"/>
    <property type="match status" value="1"/>
</dbReference>
<dbReference type="Gene3D" id="3.90.76.10">
    <property type="entry name" value="Dipeptide-binding Protein, Domain 1"/>
    <property type="match status" value="1"/>
</dbReference>
<keyword evidence="5" id="KW-1185">Reference proteome</keyword>
<dbReference type="InterPro" id="IPR000914">
    <property type="entry name" value="SBP_5_dom"/>
</dbReference>
<dbReference type="InterPro" id="IPR006311">
    <property type="entry name" value="TAT_signal"/>
</dbReference>
<dbReference type="KEGG" id="pstg:E8M01_07630"/>
<sequence length="541" mass="60280">MAFEKGWMDRRELMKLLGIGGAAIAAGLPERVYAQTRRNTLVIGIDISDTITLDPARQAQYTPPMTLLAAYDMLVTMAPGDYITIRPSLATKWERTPDGKGWRFTLRDNVKFASGNPMTAEDVKWSMDRVLHIGDQTSQYISHVERTEIVDAKTVDIILKDPTQPLLTIIAAPGFVIYDRKLVEQHGGDASREAKTKDKATTWLNENSAGTGAYRLTRWERNAQIQFTRNDNYWRGKPPFERVIIRHIGDSAAQLLSIRRGDIDIAFNLIPEQVSTIKADPNLRLEALTSLDFVYMAVTQEVEYNKALAQKGARQAIGYAIDYDGIIKNLLGGAALHPAHFLPIGVAGSTEEIARQIGFRQNLDKAKQLLQSAGLADGFEFEIAYGNAAIAGVTYQTLAQKIQADLARVNIRARLNPMDQVNLRTTYTGNKAQGGLLTFWNPPAVENLLWAAATVERVAKRVHWEVPADVTKLVRDAAAETDAKKQAELWVEYQKRLVDQANLIMLFQPVYQIAVRSNLSKLPLTAAGWMLDMYDVKPVSS</sequence>
<dbReference type="SUPFAM" id="SSF53850">
    <property type="entry name" value="Periplasmic binding protein-like II"/>
    <property type="match status" value="1"/>
</dbReference>
<dbReference type="GO" id="GO:0043190">
    <property type="term" value="C:ATP-binding cassette (ABC) transporter complex"/>
    <property type="evidence" value="ECO:0007669"/>
    <property type="project" value="InterPro"/>
</dbReference>
<evidence type="ECO:0000256" key="1">
    <source>
        <dbReference type="ARBA" id="ARBA00004418"/>
    </source>
</evidence>
<proteinExistence type="inferred from homology"/>
<dbReference type="GO" id="GO:0030288">
    <property type="term" value="C:outer membrane-bounded periplasmic space"/>
    <property type="evidence" value="ECO:0007669"/>
    <property type="project" value="UniProtKB-ARBA"/>
</dbReference>
<evidence type="ECO:0000313" key="5">
    <source>
        <dbReference type="Proteomes" id="UP000298781"/>
    </source>
</evidence>
<gene>
    <name evidence="4" type="ORF">E8M01_07630</name>
</gene>
<dbReference type="PROSITE" id="PS51318">
    <property type="entry name" value="TAT"/>
    <property type="match status" value="1"/>
</dbReference>
<dbReference type="EMBL" id="CP039690">
    <property type="protein sequence ID" value="QCI64126.1"/>
    <property type="molecule type" value="Genomic_DNA"/>
</dbReference>
<comment type="similarity">
    <text evidence="2">Belongs to the bacterial solute-binding protein 5 family.</text>
</comment>
<evidence type="ECO:0000259" key="3">
    <source>
        <dbReference type="Pfam" id="PF00496"/>
    </source>
</evidence>
<dbReference type="AlphaFoldDB" id="A0A4D7B3E7"/>
<dbReference type="OrthoDB" id="9803988at2"/>
<dbReference type="CDD" id="cd08512">
    <property type="entry name" value="PBP2_NikA_DppA_OppA_like_7"/>
    <property type="match status" value="1"/>
</dbReference>
<dbReference type="RefSeq" id="WP_136959582.1">
    <property type="nucleotide sequence ID" value="NZ_CP039690.1"/>
</dbReference>
<name>A0A4D7B3E7_9HYPH</name>
<comment type="subcellular location">
    <subcellularLocation>
        <location evidence="1">Periplasm</location>
    </subcellularLocation>
</comment>